<dbReference type="EMBL" id="CP040871">
    <property type="protein sequence ID" value="QDA57221.1"/>
    <property type="molecule type" value="Genomic_DNA"/>
</dbReference>
<dbReference type="Proteomes" id="UP000308149">
    <property type="component" value="Chromosome"/>
</dbReference>
<accession>A0A5B7ZPW7</accession>
<dbReference type="RefSeq" id="WP_139716272.1">
    <property type="nucleotide sequence ID" value="NZ_CP040871.1"/>
</dbReference>
<organism evidence="1 2">
    <name type="scientific">Thermomonas aquatica</name>
    <dbReference type="NCBI Taxonomy" id="2202149"/>
    <lineage>
        <taxon>Bacteria</taxon>
        <taxon>Pseudomonadati</taxon>
        <taxon>Pseudomonadota</taxon>
        <taxon>Gammaproteobacteria</taxon>
        <taxon>Lysobacterales</taxon>
        <taxon>Lysobacteraceae</taxon>
        <taxon>Thermomonas</taxon>
    </lineage>
</organism>
<dbReference type="KEGG" id="thes:FHQ07_07785"/>
<evidence type="ECO:0000313" key="1">
    <source>
        <dbReference type="EMBL" id="QDA57221.1"/>
    </source>
</evidence>
<proteinExistence type="predicted"/>
<dbReference type="OrthoDB" id="3078236at2"/>
<keyword evidence="2" id="KW-1185">Reference proteome</keyword>
<evidence type="ECO:0008006" key="3">
    <source>
        <dbReference type="Google" id="ProtNLM"/>
    </source>
</evidence>
<sequence>MTTIRKRVADLAAELIRKHPDGIRWAELHRAIANALPEENHNTITGSLRVFSNCLPGDIHKPDRGVYAVVDVDERKEEAPQPTPAATKVREQHFYEPFAAWLVGELEEATKAVAIGGNGAGGKWGTPDVIGLYSPRKTDPVQFTEEVVAVEIKIDTQSLVTAFGQACAYRLFAHRVYIAVPQGANPRDLKRLDALAVLMGIGLVKFNADNPEAPDFTVMVRASKHEPDYYYTNEILSTFRDELGL</sequence>
<dbReference type="AlphaFoldDB" id="A0A5B7ZPW7"/>
<protein>
    <recommendedName>
        <fullName evidence="3">HTH HARE-type domain-containing protein</fullName>
    </recommendedName>
</protein>
<evidence type="ECO:0000313" key="2">
    <source>
        <dbReference type="Proteomes" id="UP000308149"/>
    </source>
</evidence>
<reference evidence="1 2" key="1">
    <citation type="submission" date="2019-06" db="EMBL/GenBank/DDBJ databases">
        <title>Thermomonas aquatica sp. nov., isolated from an industrial wastewater treatment plant.</title>
        <authorList>
            <person name="Jeon J.H."/>
            <person name="Park D.-S."/>
        </authorList>
    </citation>
    <scope>NUCLEOTIDE SEQUENCE [LARGE SCALE GENOMIC DNA]</scope>
    <source>
        <strain evidence="1 2">SY21</strain>
    </source>
</reference>
<gene>
    <name evidence="1" type="ORF">FHQ07_07785</name>
</gene>
<name>A0A5B7ZPW7_9GAMM</name>